<protein>
    <submittedName>
        <fullName evidence="2">Uncharacterized protein</fullName>
    </submittedName>
</protein>
<dbReference type="EMBL" id="JAHLJV010000015">
    <property type="protein sequence ID" value="KAK1595566.1"/>
    <property type="molecule type" value="Genomic_DNA"/>
</dbReference>
<evidence type="ECO:0000313" key="2">
    <source>
        <dbReference type="EMBL" id="KAK1595566.1"/>
    </source>
</evidence>
<dbReference type="AlphaFoldDB" id="A0AAD8V8C7"/>
<evidence type="ECO:0000313" key="3">
    <source>
        <dbReference type="Proteomes" id="UP001230504"/>
    </source>
</evidence>
<evidence type="ECO:0000256" key="1">
    <source>
        <dbReference type="SAM" id="MobiDB-lite"/>
    </source>
</evidence>
<feature type="region of interest" description="Disordered" evidence="1">
    <location>
        <begin position="1"/>
        <end position="34"/>
    </location>
</feature>
<feature type="compositionally biased region" description="Basic and acidic residues" evidence="1">
    <location>
        <begin position="1"/>
        <end position="26"/>
    </location>
</feature>
<dbReference type="RefSeq" id="XP_060416578.1">
    <property type="nucleotide sequence ID" value="XM_060557259.1"/>
</dbReference>
<dbReference type="GeneID" id="85441499"/>
<reference evidence="2" key="1">
    <citation type="submission" date="2021-06" db="EMBL/GenBank/DDBJ databases">
        <title>Comparative genomics, transcriptomics and evolutionary studies reveal genomic signatures of adaptation to plant cell wall in hemibiotrophic fungi.</title>
        <authorList>
            <consortium name="DOE Joint Genome Institute"/>
            <person name="Baroncelli R."/>
            <person name="Diaz J.F."/>
            <person name="Benocci T."/>
            <person name="Peng M."/>
            <person name="Battaglia E."/>
            <person name="Haridas S."/>
            <person name="Andreopoulos W."/>
            <person name="Labutti K."/>
            <person name="Pangilinan J."/>
            <person name="Floch G.L."/>
            <person name="Makela M.R."/>
            <person name="Henrissat B."/>
            <person name="Grigoriev I.V."/>
            <person name="Crouch J.A."/>
            <person name="De Vries R.P."/>
            <person name="Sukno S.A."/>
            <person name="Thon M.R."/>
        </authorList>
    </citation>
    <scope>NUCLEOTIDE SEQUENCE</scope>
    <source>
        <strain evidence="2">CBS 125086</strain>
    </source>
</reference>
<organism evidence="2 3">
    <name type="scientific">Colletotrichum navitas</name>
    <dbReference type="NCBI Taxonomy" id="681940"/>
    <lineage>
        <taxon>Eukaryota</taxon>
        <taxon>Fungi</taxon>
        <taxon>Dikarya</taxon>
        <taxon>Ascomycota</taxon>
        <taxon>Pezizomycotina</taxon>
        <taxon>Sordariomycetes</taxon>
        <taxon>Hypocreomycetidae</taxon>
        <taxon>Glomerellales</taxon>
        <taxon>Glomerellaceae</taxon>
        <taxon>Colletotrichum</taxon>
        <taxon>Colletotrichum graminicola species complex</taxon>
    </lineage>
</organism>
<name>A0AAD8V8C7_9PEZI</name>
<dbReference type="Proteomes" id="UP001230504">
    <property type="component" value="Unassembled WGS sequence"/>
</dbReference>
<gene>
    <name evidence="2" type="ORF">LY79DRAFT_546755</name>
</gene>
<proteinExistence type="predicted"/>
<sequence length="281" mass="31288">MFANKEAVKARRQEEEQRRKTEEGVQLRKKQGQDSATGEQVWYSRRVEDGCQLHWAIITHGNRYILRLPDGIPSREKVPGSTFEPPREYEAKVVPWSLKEERNRLRTLELTKSRDKGHTQDYTVCQIGWTTLTKEEVNAEWEAARKALSVDALGFDDCRNLLKNFACIIKKPGGCALDYDWFAESLEMPSHRLHEITPEKAIKAFQHTLQNSGWLLGGAGAGAGIVYGTYKAGEHMASIGTQDGNPGLAASSVEGVCAVGWCCTGCDWSWCFSCACLAGAC</sequence>
<keyword evidence="3" id="KW-1185">Reference proteome</keyword>
<comment type="caution">
    <text evidence="2">The sequence shown here is derived from an EMBL/GenBank/DDBJ whole genome shotgun (WGS) entry which is preliminary data.</text>
</comment>
<accession>A0AAD8V8C7</accession>